<dbReference type="EMBL" id="AZFW01000010">
    <property type="protein sequence ID" value="KRM29793.1"/>
    <property type="molecule type" value="Genomic_DNA"/>
</dbReference>
<dbReference type="InterPro" id="IPR007329">
    <property type="entry name" value="FMN-bd"/>
</dbReference>
<gene>
    <name evidence="2" type="ORF">FC91_GL000286</name>
</gene>
<comment type="caution">
    <text evidence="2">The sequence shown here is derived from an EMBL/GenBank/DDBJ whole genome shotgun (WGS) entry which is preliminary data.</text>
</comment>
<evidence type="ECO:0000313" key="2">
    <source>
        <dbReference type="EMBL" id="KRM29793.1"/>
    </source>
</evidence>
<dbReference type="GO" id="GO:0016020">
    <property type="term" value="C:membrane"/>
    <property type="evidence" value="ECO:0007669"/>
    <property type="project" value="InterPro"/>
</dbReference>
<dbReference type="GO" id="GO:0010181">
    <property type="term" value="F:FMN binding"/>
    <property type="evidence" value="ECO:0007669"/>
    <property type="project" value="InterPro"/>
</dbReference>
<evidence type="ECO:0000313" key="3">
    <source>
        <dbReference type="Proteomes" id="UP000050949"/>
    </source>
</evidence>
<protein>
    <recommendedName>
        <fullName evidence="1">FMN-binding domain-containing protein</fullName>
    </recommendedName>
</protein>
<dbReference type="Gene3D" id="3.90.1010.20">
    <property type="match status" value="1"/>
</dbReference>
<dbReference type="PATRIC" id="fig|1122147.4.peg.300"/>
<dbReference type="SMART" id="SM00900">
    <property type="entry name" value="FMN_bind"/>
    <property type="match status" value="1"/>
</dbReference>
<feature type="domain" description="FMN-binding" evidence="1">
    <location>
        <begin position="77"/>
        <end position="155"/>
    </location>
</feature>
<dbReference type="AlphaFoldDB" id="A0A0R1XJ17"/>
<reference evidence="2 3" key="1">
    <citation type="journal article" date="2015" name="Genome Announc.">
        <title>Expanding the biotechnology potential of lactobacilli through comparative genomics of 213 strains and associated genera.</title>
        <authorList>
            <person name="Sun Z."/>
            <person name="Harris H.M."/>
            <person name="McCann A."/>
            <person name="Guo C."/>
            <person name="Argimon S."/>
            <person name="Zhang W."/>
            <person name="Yang X."/>
            <person name="Jeffery I.B."/>
            <person name="Cooney J.C."/>
            <person name="Kagawa T.F."/>
            <person name="Liu W."/>
            <person name="Song Y."/>
            <person name="Salvetti E."/>
            <person name="Wrobel A."/>
            <person name="Rasinkangas P."/>
            <person name="Parkhill J."/>
            <person name="Rea M.C."/>
            <person name="O'Sullivan O."/>
            <person name="Ritari J."/>
            <person name="Douillard F.P."/>
            <person name="Paul Ross R."/>
            <person name="Yang R."/>
            <person name="Briner A.E."/>
            <person name="Felis G.E."/>
            <person name="de Vos W.M."/>
            <person name="Barrangou R."/>
            <person name="Klaenhammer T.R."/>
            <person name="Caufield P.W."/>
            <person name="Cui Y."/>
            <person name="Zhang H."/>
            <person name="O'Toole P.W."/>
        </authorList>
    </citation>
    <scope>NUCLEOTIDE SEQUENCE [LARGE SCALE GENOMIC DNA]</scope>
    <source>
        <strain evidence="2 3">DSM 16991</strain>
    </source>
</reference>
<dbReference type="eggNOG" id="COG3976">
    <property type="taxonomic scope" value="Bacteria"/>
</dbReference>
<organism evidence="2 3">
    <name type="scientific">Schleiferilactobacillus harbinensis DSM 16991</name>
    <dbReference type="NCBI Taxonomy" id="1122147"/>
    <lineage>
        <taxon>Bacteria</taxon>
        <taxon>Bacillati</taxon>
        <taxon>Bacillota</taxon>
        <taxon>Bacilli</taxon>
        <taxon>Lactobacillales</taxon>
        <taxon>Lactobacillaceae</taxon>
        <taxon>Schleiferilactobacillus</taxon>
    </lineage>
</organism>
<name>A0A0R1XJ17_9LACO</name>
<sequence length="162" mass="17202">MKVFDMYRKTIGFLLALAVALAMVIDTYILFFKKPAAVESAAASSNQRSAASSSSSTTATAKQALKDGTYTGKSVDTPHGAVQLQIVVRAGRISQVTTLAYPNEERRSEQINAQALPILKEEVLKSQSASIQLVSGATETSTGFKDSLQNAINQAKESQASA</sequence>
<dbReference type="Proteomes" id="UP000050949">
    <property type="component" value="Unassembled WGS sequence"/>
</dbReference>
<accession>A0A0R1XJ17</accession>
<dbReference type="Pfam" id="PF04205">
    <property type="entry name" value="FMN_bind"/>
    <property type="match status" value="1"/>
</dbReference>
<evidence type="ECO:0000259" key="1">
    <source>
        <dbReference type="SMART" id="SM00900"/>
    </source>
</evidence>
<proteinExistence type="predicted"/>